<dbReference type="InterPro" id="IPR015813">
    <property type="entry name" value="Pyrv/PenolPyrv_kinase-like_dom"/>
</dbReference>
<comment type="similarity">
    <text evidence="2">Belongs to the HpcH/HpaI aldolase family.</text>
</comment>
<dbReference type="GO" id="GO:0046872">
    <property type="term" value="F:metal ion binding"/>
    <property type="evidence" value="ECO:0007669"/>
    <property type="project" value="UniProtKB-KW"/>
</dbReference>
<evidence type="ECO:0000256" key="7">
    <source>
        <dbReference type="ARBA" id="ARBA00068169"/>
    </source>
</evidence>
<sequence>MDLPKNRFKAALKAGQRQIGVWCSIPDPNSIELLANCGYDWLLIDTEHTPIESTEAVALLRAAEPYPTTPIVRPGWNDMVDIKRLLDGGAQSLLIPYVQSADEARAAVAAVRYPPRGMRGVSGLSRASRFGAIKDYNIRAEEEICLLLQLETLEAIEHLDEICTIDGVDGVFIGPADLAASMGHLGNAGHPEVRAKIVETIQRLTAAGMPAGFLSADQEMARAAADAGALFVAVDLDTALLRRSAVARREEWR</sequence>
<evidence type="ECO:0000313" key="9">
    <source>
        <dbReference type="EMBL" id="AUH65845.1"/>
    </source>
</evidence>
<dbReference type="AlphaFoldDB" id="A0A2H5F2S5"/>
<dbReference type="PANTHER" id="PTHR30502:SF0">
    <property type="entry name" value="PHOSPHOENOLPYRUVATE CARBOXYLASE FAMILY PROTEIN"/>
    <property type="match status" value="1"/>
</dbReference>
<dbReference type="OrthoDB" id="9802624at2"/>
<comment type="cofactor">
    <cofactor evidence="1">
        <name>a divalent metal cation</name>
        <dbReference type="ChEBI" id="CHEBI:60240"/>
    </cofactor>
</comment>
<evidence type="ECO:0000256" key="2">
    <source>
        <dbReference type="ARBA" id="ARBA00005568"/>
    </source>
</evidence>
<keyword evidence="4" id="KW-0456">Lyase</keyword>
<evidence type="ECO:0000256" key="6">
    <source>
        <dbReference type="ARBA" id="ARBA00045074"/>
    </source>
</evidence>
<dbReference type="Proteomes" id="UP000234530">
    <property type="component" value="Chromosome"/>
</dbReference>
<dbReference type="InterPro" id="IPR050251">
    <property type="entry name" value="HpcH-HpaI_aldolase"/>
</dbReference>
<dbReference type="SUPFAM" id="SSF51621">
    <property type="entry name" value="Phosphoenolpyruvate/pyruvate domain"/>
    <property type="match status" value="1"/>
</dbReference>
<evidence type="ECO:0000256" key="1">
    <source>
        <dbReference type="ARBA" id="ARBA00001968"/>
    </source>
</evidence>
<gene>
    <name evidence="9" type="ORF">CX676_18170</name>
</gene>
<dbReference type="PANTHER" id="PTHR30502">
    <property type="entry name" value="2-KETO-3-DEOXY-L-RHAMNONATE ALDOLASE"/>
    <property type="match status" value="1"/>
</dbReference>
<keyword evidence="3" id="KW-0479">Metal-binding</keyword>
<evidence type="ECO:0000256" key="5">
    <source>
        <dbReference type="ARBA" id="ARBA00023317"/>
    </source>
</evidence>
<comment type="catalytic activity">
    <reaction evidence="6">
        <text>D-glyceraldehyde + pyruvate = 2-dehydro-3-deoxy-L-galactonate</text>
        <dbReference type="Rhea" id="RHEA:80055"/>
        <dbReference type="ChEBI" id="CHEBI:15361"/>
        <dbReference type="ChEBI" id="CHEBI:17378"/>
        <dbReference type="ChEBI" id="CHEBI:75545"/>
    </reaction>
</comment>
<evidence type="ECO:0000259" key="8">
    <source>
        <dbReference type="Pfam" id="PF03328"/>
    </source>
</evidence>
<dbReference type="GO" id="GO:0005737">
    <property type="term" value="C:cytoplasm"/>
    <property type="evidence" value="ECO:0007669"/>
    <property type="project" value="UniProtKB-ARBA"/>
</dbReference>
<dbReference type="InterPro" id="IPR040442">
    <property type="entry name" value="Pyrv_kinase-like_dom_sf"/>
</dbReference>
<proteinExistence type="inferred from homology"/>
<evidence type="ECO:0000256" key="4">
    <source>
        <dbReference type="ARBA" id="ARBA00023239"/>
    </source>
</evidence>
<dbReference type="FunFam" id="3.20.20.60:FF:000004">
    <property type="entry name" value="5-keto-4-deoxy-D-glucarate aldolase"/>
    <property type="match status" value="1"/>
</dbReference>
<reference evidence="9 10" key="1">
    <citation type="journal article" date="2013" name="Antonie Van Leeuwenhoek">
        <title>Paracoccus zhejiangensis sp. nov., isolated from activated sludge in wastewater-treatment system.</title>
        <authorList>
            <person name="Wu Z.G."/>
            <person name="Zhang D.F."/>
            <person name="Liu Y.L."/>
            <person name="Wang F."/>
            <person name="Jiang X."/>
            <person name="Li C."/>
            <person name="Li S.P."/>
            <person name="Hong Q."/>
            <person name="Li W.J."/>
        </authorList>
    </citation>
    <scope>NUCLEOTIDE SEQUENCE [LARGE SCALE GENOMIC DNA]</scope>
    <source>
        <strain evidence="9 10">J6</strain>
    </source>
</reference>
<keyword evidence="5" id="KW-0670">Pyruvate</keyword>
<organism evidence="9 10">
    <name type="scientific">Paracoccus zhejiangensis</name>
    <dbReference type="NCBI Taxonomy" id="1077935"/>
    <lineage>
        <taxon>Bacteria</taxon>
        <taxon>Pseudomonadati</taxon>
        <taxon>Pseudomonadota</taxon>
        <taxon>Alphaproteobacteria</taxon>
        <taxon>Rhodobacterales</taxon>
        <taxon>Paracoccaceae</taxon>
        <taxon>Paracoccus</taxon>
    </lineage>
</organism>
<name>A0A2H5F2S5_9RHOB</name>
<accession>A0A2H5F2S5</accession>
<dbReference type="EMBL" id="CP025430">
    <property type="protein sequence ID" value="AUH65845.1"/>
    <property type="molecule type" value="Genomic_DNA"/>
</dbReference>
<protein>
    <recommendedName>
        <fullName evidence="7">Hydroxypyruvate/pyruvate aldolase</fullName>
    </recommendedName>
</protein>
<dbReference type="GO" id="GO:0016832">
    <property type="term" value="F:aldehyde-lyase activity"/>
    <property type="evidence" value="ECO:0007669"/>
    <property type="project" value="TreeGrafter"/>
</dbReference>
<dbReference type="KEGG" id="pzh:CX676_18170"/>
<dbReference type="Gene3D" id="3.20.20.60">
    <property type="entry name" value="Phosphoenolpyruvate-binding domains"/>
    <property type="match status" value="1"/>
</dbReference>
<dbReference type="InterPro" id="IPR005000">
    <property type="entry name" value="Aldolase/citrate-lyase_domain"/>
</dbReference>
<dbReference type="Pfam" id="PF03328">
    <property type="entry name" value="HpcH_HpaI"/>
    <property type="match status" value="1"/>
</dbReference>
<feature type="domain" description="HpcH/HpaI aldolase/citrate lyase" evidence="8">
    <location>
        <begin position="18"/>
        <end position="242"/>
    </location>
</feature>
<dbReference type="RefSeq" id="WP_101753817.1">
    <property type="nucleotide sequence ID" value="NZ_CP025430.1"/>
</dbReference>
<evidence type="ECO:0000313" key="10">
    <source>
        <dbReference type="Proteomes" id="UP000234530"/>
    </source>
</evidence>
<evidence type="ECO:0000256" key="3">
    <source>
        <dbReference type="ARBA" id="ARBA00022723"/>
    </source>
</evidence>
<keyword evidence="10" id="KW-1185">Reference proteome</keyword>